<sequence>MTNLSLIGIDLAKNVFQLCGISSSGKLIENKQLKRSALITHVSKLKPTIIAMEACYSSHYWAREFTKLGHQVKLLPAQHVKPFVIGNKSDRNDALAICEAAQRPNIKCVPIKTVEQQDIQCLHRLRERHVAHRTGLINQARGLLSEYGIVAPLGLSAFMKMLREYTSPTNSTLSSNLKKHLSSVADEFHWHTEQIEDIQQDLQQYANLNPLCQYLLSIPGIGIINATSIYSAIGDGSQFNSAREFAVWLGLTPKQSGSGEKNFTGGISKRGNRYLRKQLVHGARSSVARSKTKKDPLSIWANKLVERRGAPRAYVAMAARMARIAWVLLQKKENFKAV</sequence>
<dbReference type="PANTHER" id="PTHR33055:SF3">
    <property type="entry name" value="PUTATIVE TRANSPOSASE FOR IS117-RELATED"/>
    <property type="match status" value="1"/>
</dbReference>
<dbReference type="NCBIfam" id="NF033542">
    <property type="entry name" value="transpos_IS110"/>
    <property type="match status" value="1"/>
</dbReference>
<dbReference type="InterPro" id="IPR003346">
    <property type="entry name" value="Transposase_20"/>
</dbReference>
<dbReference type="GO" id="GO:0004803">
    <property type="term" value="F:transposase activity"/>
    <property type="evidence" value="ECO:0007669"/>
    <property type="project" value="InterPro"/>
</dbReference>
<evidence type="ECO:0000259" key="2">
    <source>
        <dbReference type="Pfam" id="PF02371"/>
    </source>
</evidence>
<feature type="domain" description="Transposase IS116/IS110/IS902 C-terminal" evidence="2">
    <location>
        <begin position="212"/>
        <end position="291"/>
    </location>
</feature>
<dbReference type="InterPro" id="IPR047650">
    <property type="entry name" value="Transpos_IS110"/>
</dbReference>
<accession>A0AAW7X2Q8</accession>
<dbReference type="GO" id="GO:0006313">
    <property type="term" value="P:DNA transposition"/>
    <property type="evidence" value="ECO:0007669"/>
    <property type="project" value="InterPro"/>
</dbReference>
<dbReference type="RefSeq" id="WP_303490387.1">
    <property type="nucleotide sequence ID" value="NZ_JAUOPB010000001.1"/>
</dbReference>
<evidence type="ECO:0000259" key="1">
    <source>
        <dbReference type="Pfam" id="PF01548"/>
    </source>
</evidence>
<dbReference type="Pfam" id="PF02371">
    <property type="entry name" value="Transposase_20"/>
    <property type="match status" value="1"/>
</dbReference>
<name>A0AAW7X2Q8_9GAMM</name>
<dbReference type="EMBL" id="JAUOPB010000001">
    <property type="protein sequence ID" value="MDO6421147.1"/>
    <property type="molecule type" value="Genomic_DNA"/>
</dbReference>
<dbReference type="InterPro" id="IPR002525">
    <property type="entry name" value="Transp_IS110-like_N"/>
</dbReference>
<proteinExistence type="predicted"/>
<dbReference type="GO" id="GO:0003677">
    <property type="term" value="F:DNA binding"/>
    <property type="evidence" value="ECO:0007669"/>
    <property type="project" value="InterPro"/>
</dbReference>
<dbReference type="Pfam" id="PF01548">
    <property type="entry name" value="DEDD_Tnp_IS110"/>
    <property type="match status" value="1"/>
</dbReference>
<feature type="domain" description="Transposase IS110-like N-terminal" evidence="1">
    <location>
        <begin position="7"/>
        <end position="147"/>
    </location>
</feature>
<dbReference type="AlphaFoldDB" id="A0AAW7X2Q8"/>
<dbReference type="Proteomes" id="UP001169760">
    <property type="component" value="Unassembled WGS sequence"/>
</dbReference>
<protein>
    <submittedName>
        <fullName evidence="3">IS110 family transposase</fullName>
    </submittedName>
</protein>
<evidence type="ECO:0000313" key="4">
    <source>
        <dbReference type="Proteomes" id="UP001169760"/>
    </source>
</evidence>
<gene>
    <name evidence="3" type="ORF">Q4521_01545</name>
</gene>
<organism evidence="3 4">
    <name type="scientific">Saccharophagus degradans</name>
    <dbReference type="NCBI Taxonomy" id="86304"/>
    <lineage>
        <taxon>Bacteria</taxon>
        <taxon>Pseudomonadati</taxon>
        <taxon>Pseudomonadota</taxon>
        <taxon>Gammaproteobacteria</taxon>
        <taxon>Cellvibrionales</taxon>
        <taxon>Cellvibrionaceae</taxon>
        <taxon>Saccharophagus</taxon>
    </lineage>
</organism>
<reference evidence="3" key="1">
    <citation type="submission" date="2023-07" db="EMBL/GenBank/DDBJ databases">
        <title>Genome content predicts the carbon catabolic preferences of heterotrophic bacteria.</title>
        <authorList>
            <person name="Gralka M."/>
        </authorList>
    </citation>
    <scope>NUCLEOTIDE SEQUENCE</scope>
    <source>
        <strain evidence="3">I3M17_2</strain>
    </source>
</reference>
<comment type="caution">
    <text evidence="3">The sequence shown here is derived from an EMBL/GenBank/DDBJ whole genome shotgun (WGS) entry which is preliminary data.</text>
</comment>
<dbReference type="PANTHER" id="PTHR33055">
    <property type="entry name" value="TRANSPOSASE FOR INSERTION SEQUENCE ELEMENT IS1111A"/>
    <property type="match status" value="1"/>
</dbReference>
<evidence type="ECO:0000313" key="3">
    <source>
        <dbReference type="EMBL" id="MDO6421147.1"/>
    </source>
</evidence>